<sequence length="326" mass="35086">MTFTYRAMILSTAIAMSGGVAKAQDIIFSGVSTTSDDYQLGVVWSGIAREAGLSMTVVENGTVAGMRKAALGEVDMVGVGAPHYLDAVDGTGSYSEDPEDLREGYKTMKAILALPVGMAQYVARSDAGIESFKDLAGHKVGIGRPGGNAGKVTETLFQIHGIADSVQAQAIEYGPALDQMAASTMDATLVWGSIPTAVIDNASRQMELRFVSPDPTTLEEFQSTITNGEYYVYQRVPADVIEKAYEGRVAADGDAYFWTFPYQIMVRGEIDEEIVYQLTKALWENIQKVNDASAGLSLVNLDEALTSISAELHPGAARYYKEIGRM</sequence>
<proteinExistence type="predicted"/>
<keyword evidence="3" id="KW-1185">Reference proteome</keyword>
<dbReference type="RefSeq" id="WP_271890272.1">
    <property type="nucleotide sequence ID" value="NZ_JAQBIE010000027.1"/>
</dbReference>
<evidence type="ECO:0000313" key="3">
    <source>
        <dbReference type="Proteomes" id="UP001165641"/>
    </source>
</evidence>
<evidence type="ECO:0000256" key="1">
    <source>
        <dbReference type="SAM" id="SignalP"/>
    </source>
</evidence>
<dbReference type="SUPFAM" id="SSF53850">
    <property type="entry name" value="Periplasmic binding protein-like II"/>
    <property type="match status" value="1"/>
</dbReference>
<name>A0ABT4ZII1_9RHOB</name>
<reference evidence="2" key="1">
    <citation type="submission" date="2022-12" db="EMBL/GenBank/DDBJ databases">
        <title>Paracoccus onchidii sp. nov., isolated from a marine invertebrate from the South China Sea.</title>
        <authorList>
            <person name="Xu S."/>
            <person name="Liu Z."/>
            <person name="Xu Y."/>
        </authorList>
    </citation>
    <scope>NUCLEOTIDE SEQUENCE</scope>
    <source>
        <strain evidence="2">Z330</strain>
    </source>
</reference>
<dbReference type="EMBL" id="JAQBIE010000027">
    <property type="protein sequence ID" value="MDB6179171.1"/>
    <property type="molecule type" value="Genomic_DNA"/>
</dbReference>
<feature type="chain" id="PRO_5047372946" evidence="1">
    <location>
        <begin position="24"/>
        <end position="326"/>
    </location>
</feature>
<accession>A0ABT4ZII1</accession>
<dbReference type="Proteomes" id="UP001165641">
    <property type="component" value="Unassembled WGS sequence"/>
</dbReference>
<protein>
    <submittedName>
        <fullName evidence="2">TAXI family TRAP transporter solute-binding subunit</fullName>
    </submittedName>
</protein>
<dbReference type="InterPro" id="IPR011852">
    <property type="entry name" value="TRAP_TAXI"/>
</dbReference>
<dbReference type="PANTHER" id="PTHR42941">
    <property type="entry name" value="SLL1037 PROTEIN"/>
    <property type="match status" value="1"/>
</dbReference>
<keyword evidence="1" id="KW-0732">Signal</keyword>
<dbReference type="Gene3D" id="3.40.190.10">
    <property type="entry name" value="Periplasmic binding protein-like II"/>
    <property type="match status" value="2"/>
</dbReference>
<dbReference type="Pfam" id="PF16868">
    <property type="entry name" value="NMT1_3"/>
    <property type="match status" value="1"/>
</dbReference>
<feature type="signal peptide" evidence="1">
    <location>
        <begin position="1"/>
        <end position="23"/>
    </location>
</feature>
<comment type="caution">
    <text evidence="2">The sequence shown here is derived from an EMBL/GenBank/DDBJ whole genome shotgun (WGS) entry which is preliminary data.</text>
</comment>
<evidence type="ECO:0000313" key="2">
    <source>
        <dbReference type="EMBL" id="MDB6179171.1"/>
    </source>
</evidence>
<dbReference type="PANTHER" id="PTHR42941:SF1">
    <property type="entry name" value="SLL1037 PROTEIN"/>
    <property type="match status" value="1"/>
</dbReference>
<gene>
    <name evidence="2" type="ORF">PAF17_16900</name>
</gene>
<organism evidence="2 3">
    <name type="scientific">Paracoccus onchidii</name>
    <dbReference type="NCBI Taxonomy" id="3017813"/>
    <lineage>
        <taxon>Bacteria</taxon>
        <taxon>Pseudomonadati</taxon>
        <taxon>Pseudomonadota</taxon>
        <taxon>Alphaproteobacteria</taxon>
        <taxon>Rhodobacterales</taxon>
        <taxon>Paracoccaceae</taxon>
        <taxon>Paracoccus</taxon>
    </lineage>
</organism>
<dbReference type="NCBIfam" id="TIGR02122">
    <property type="entry name" value="TRAP_TAXI"/>
    <property type="match status" value="1"/>
</dbReference>